<dbReference type="Pfam" id="PF02698">
    <property type="entry name" value="DUF218"/>
    <property type="match status" value="1"/>
</dbReference>
<evidence type="ECO:0000313" key="2">
    <source>
        <dbReference type="EMBL" id="QHU02603.1"/>
    </source>
</evidence>
<dbReference type="PANTHER" id="PTHR30336:SF20">
    <property type="entry name" value="DUF218 DOMAIN-CONTAINING PROTEIN"/>
    <property type="match status" value="1"/>
</dbReference>
<dbReference type="InterPro" id="IPR051599">
    <property type="entry name" value="Cell_Envelope_Assoc"/>
</dbReference>
<evidence type="ECO:0000259" key="1">
    <source>
        <dbReference type="Pfam" id="PF02698"/>
    </source>
</evidence>
<sequence>MYIFVLAGGTDNTNHPNNFVKKRLDKAIELYNLTSNNIIIVLGGGTYHKPPGLDSNNYVIHESTSCANYLINKGISPDKIIREWASYDTIANGYFAFLNYIIPFKMNECYIITSQFHMNRTQTIFNYFNKLIMNNSIDLKYIETENDIEKDILKVRIDRERESDNDFKENIVSHKDTLDKFSLWFYTEHNAYKSSISYYSDYLINDTY</sequence>
<organism evidence="2">
    <name type="scientific">viral metagenome</name>
    <dbReference type="NCBI Taxonomy" id="1070528"/>
    <lineage>
        <taxon>unclassified sequences</taxon>
        <taxon>metagenomes</taxon>
        <taxon>organismal metagenomes</taxon>
    </lineage>
</organism>
<reference evidence="2" key="1">
    <citation type="journal article" date="2020" name="Nature">
        <title>Giant virus diversity and host interactions through global metagenomics.</title>
        <authorList>
            <person name="Schulz F."/>
            <person name="Roux S."/>
            <person name="Paez-Espino D."/>
            <person name="Jungbluth S."/>
            <person name="Walsh D.A."/>
            <person name="Denef V.J."/>
            <person name="McMahon K.D."/>
            <person name="Konstantinidis K.T."/>
            <person name="Eloe-Fadrosh E.A."/>
            <person name="Kyrpides N.C."/>
            <person name="Woyke T."/>
        </authorList>
    </citation>
    <scope>NUCLEOTIDE SEQUENCE</scope>
    <source>
        <strain evidence="2">GVMAG-M-3300025880-76</strain>
    </source>
</reference>
<dbReference type="GO" id="GO:0005886">
    <property type="term" value="C:plasma membrane"/>
    <property type="evidence" value="ECO:0007669"/>
    <property type="project" value="TreeGrafter"/>
</dbReference>
<protein>
    <recommendedName>
        <fullName evidence="1">DUF218 domain-containing protein</fullName>
    </recommendedName>
</protein>
<dbReference type="PANTHER" id="PTHR30336">
    <property type="entry name" value="INNER MEMBRANE PROTEIN, PROBABLE PERMEASE"/>
    <property type="match status" value="1"/>
</dbReference>
<dbReference type="InterPro" id="IPR014729">
    <property type="entry name" value="Rossmann-like_a/b/a_fold"/>
</dbReference>
<name>A0A6C0JBB6_9ZZZZ</name>
<dbReference type="AlphaFoldDB" id="A0A6C0JBB6"/>
<feature type="domain" description="DUF218" evidence="1">
    <location>
        <begin position="2"/>
        <end position="129"/>
    </location>
</feature>
<dbReference type="CDD" id="cd06259">
    <property type="entry name" value="YdcF-like"/>
    <property type="match status" value="1"/>
</dbReference>
<accession>A0A6C0JBB6</accession>
<proteinExistence type="predicted"/>
<dbReference type="EMBL" id="MN740360">
    <property type="protein sequence ID" value="QHU02603.1"/>
    <property type="molecule type" value="Genomic_DNA"/>
</dbReference>
<dbReference type="Gene3D" id="3.40.50.620">
    <property type="entry name" value="HUPs"/>
    <property type="match status" value="1"/>
</dbReference>
<dbReference type="InterPro" id="IPR003848">
    <property type="entry name" value="DUF218"/>
</dbReference>